<sequence>MKSRKLVSLILAVMMTVMLFAGCTSQTAQTPSEPQKPAEQPAETPKADKILKFGGTGFGGLFNPIMSDNTYDTYVADSIFEKLVTNDADGEMIPVLAEWTISEDKLTYTFTLKDGIKFSDGSDLTTEDVAFTYETIAHPDYNGPRAYAVSSLKGYEEFHSGAKDTFEGIKIIDDKTISFTYAEGSAAPANIQNFMYGIMPSDYYAFDAWEDFLALNEKPLGSGTMVFDSWEPKQFIKLMKNTNYWDPNSAAKIDGVLLSEVPDESILSALQTNQIDFAQIPSSAENLEAAEALSNISIANFLGNGYTFMCFNTTRPKLADVKVRQALMYALDRESFIEAQYGKGLASVGMAPISPSSWAFPDPSELNAYKFDMDKAAQLMDEAGWTMNSDGYRYKDGEKFHVNWLVYTDSSWPGTLSGMASDTWKQLGVELEIELMDFDTVASRTMDAAPGEKDFDIYTMGFSLDIDPDPTGALFDDDAFVAGGFNASGYKNAEAMKLVKAGKAEFDTAKRKEIYNEWAKIMNYEIPHVIIAYRSEIWGINNRVKGMDLGTYRTWDQCLKNITIE</sequence>
<evidence type="ECO:0000259" key="5">
    <source>
        <dbReference type="Pfam" id="PF00496"/>
    </source>
</evidence>
<evidence type="ECO:0000256" key="1">
    <source>
        <dbReference type="ARBA" id="ARBA00004193"/>
    </source>
</evidence>
<dbReference type="SUPFAM" id="SSF53850">
    <property type="entry name" value="Periplasmic binding protein-like II"/>
    <property type="match status" value="1"/>
</dbReference>
<protein>
    <submittedName>
        <fullName evidence="6">Peptide/nickel transport system substrate-binding protein</fullName>
    </submittedName>
</protein>
<feature type="signal peptide" evidence="4">
    <location>
        <begin position="1"/>
        <end position="21"/>
    </location>
</feature>
<organism evidence="6 7">
    <name type="scientific">Sedimentibacter saalensis</name>
    <dbReference type="NCBI Taxonomy" id="130788"/>
    <lineage>
        <taxon>Bacteria</taxon>
        <taxon>Bacillati</taxon>
        <taxon>Bacillota</taxon>
        <taxon>Tissierellia</taxon>
        <taxon>Sedimentibacter</taxon>
    </lineage>
</organism>
<evidence type="ECO:0000313" key="7">
    <source>
        <dbReference type="Proteomes" id="UP000315343"/>
    </source>
</evidence>
<reference evidence="6 7" key="1">
    <citation type="submission" date="2019-07" db="EMBL/GenBank/DDBJ databases">
        <title>Genomic Encyclopedia of Type Strains, Phase I: the one thousand microbial genomes (KMG-I) project.</title>
        <authorList>
            <person name="Kyrpides N."/>
        </authorList>
    </citation>
    <scope>NUCLEOTIDE SEQUENCE [LARGE SCALE GENOMIC DNA]</scope>
    <source>
        <strain evidence="6 7">DSM 13558</strain>
    </source>
</reference>
<dbReference type="PROSITE" id="PS51257">
    <property type="entry name" value="PROKAR_LIPOPROTEIN"/>
    <property type="match status" value="1"/>
</dbReference>
<dbReference type="OrthoDB" id="9772924at2"/>
<dbReference type="Pfam" id="PF00496">
    <property type="entry name" value="SBP_bac_5"/>
    <property type="match status" value="1"/>
</dbReference>
<dbReference type="PANTHER" id="PTHR30290:SF81">
    <property type="entry name" value="OLIGOPEPTIDE-BINDING PROTEIN OPPA"/>
    <property type="match status" value="1"/>
</dbReference>
<dbReference type="InterPro" id="IPR023765">
    <property type="entry name" value="SBP_5_CS"/>
</dbReference>
<evidence type="ECO:0000256" key="2">
    <source>
        <dbReference type="ARBA" id="ARBA00005695"/>
    </source>
</evidence>
<dbReference type="GO" id="GO:0043190">
    <property type="term" value="C:ATP-binding cassette (ABC) transporter complex"/>
    <property type="evidence" value="ECO:0007669"/>
    <property type="project" value="InterPro"/>
</dbReference>
<dbReference type="GO" id="GO:0015833">
    <property type="term" value="P:peptide transport"/>
    <property type="evidence" value="ECO:0007669"/>
    <property type="project" value="TreeGrafter"/>
</dbReference>
<dbReference type="RefSeq" id="WP_145086854.1">
    <property type="nucleotide sequence ID" value="NZ_JBCFAR010000003.1"/>
</dbReference>
<proteinExistence type="inferred from homology"/>
<keyword evidence="7" id="KW-1185">Reference proteome</keyword>
<name>A0A562J1D2_9FIRM</name>
<feature type="domain" description="Solute-binding protein family 5" evidence="5">
    <location>
        <begin position="92"/>
        <end position="471"/>
    </location>
</feature>
<dbReference type="Gene3D" id="3.40.190.10">
    <property type="entry name" value="Periplasmic binding protein-like II"/>
    <property type="match status" value="1"/>
</dbReference>
<evidence type="ECO:0000256" key="4">
    <source>
        <dbReference type="SAM" id="SignalP"/>
    </source>
</evidence>
<dbReference type="GO" id="GO:0042597">
    <property type="term" value="C:periplasmic space"/>
    <property type="evidence" value="ECO:0007669"/>
    <property type="project" value="UniProtKB-ARBA"/>
</dbReference>
<dbReference type="EMBL" id="VLKH01000015">
    <property type="protein sequence ID" value="TWH76920.1"/>
    <property type="molecule type" value="Genomic_DNA"/>
</dbReference>
<dbReference type="PANTHER" id="PTHR30290">
    <property type="entry name" value="PERIPLASMIC BINDING COMPONENT OF ABC TRANSPORTER"/>
    <property type="match status" value="1"/>
</dbReference>
<feature type="chain" id="PRO_5039362976" evidence="4">
    <location>
        <begin position="22"/>
        <end position="565"/>
    </location>
</feature>
<comment type="caution">
    <text evidence="6">The sequence shown here is derived from an EMBL/GenBank/DDBJ whole genome shotgun (WGS) entry which is preliminary data.</text>
</comment>
<dbReference type="InterPro" id="IPR000914">
    <property type="entry name" value="SBP_5_dom"/>
</dbReference>
<dbReference type="Gene3D" id="3.90.76.10">
    <property type="entry name" value="Dipeptide-binding Protein, Domain 1"/>
    <property type="match status" value="1"/>
</dbReference>
<dbReference type="Gene3D" id="3.10.105.10">
    <property type="entry name" value="Dipeptide-binding Protein, Domain 3"/>
    <property type="match status" value="1"/>
</dbReference>
<accession>A0A562J1D2</accession>
<dbReference type="GO" id="GO:1904680">
    <property type="term" value="F:peptide transmembrane transporter activity"/>
    <property type="evidence" value="ECO:0007669"/>
    <property type="project" value="TreeGrafter"/>
</dbReference>
<keyword evidence="3 4" id="KW-0732">Signal</keyword>
<dbReference type="AlphaFoldDB" id="A0A562J1D2"/>
<dbReference type="InterPro" id="IPR030678">
    <property type="entry name" value="Peptide/Ni-bd"/>
</dbReference>
<evidence type="ECO:0000256" key="3">
    <source>
        <dbReference type="ARBA" id="ARBA00022729"/>
    </source>
</evidence>
<evidence type="ECO:0000313" key="6">
    <source>
        <dbReference type="EMBL" id="TWH76920.1"/>
    </source>
</evidence>
<dbReference type="PROSITE" id="PS01040">
    <property type="entry name" value="SBP_BACTERIAL_5"/>
    <property type="match status" value="1"/>
</dbReference>
<dbReference type="Proteomes" id="UP000315343">
    <property type="component" value="Unassembled WGS sequence"/>
</dbReference>
<gene>
    <name evidence="6" type="ORF">LY60_03548</name>
</gene>
<dbReference type="PIRSF" id="PIRSF002741">
    <property type="entry name" value="MppA"/>
    <property type="match status" value="1"/>
</dbReference>
<comment type="similarity">
    <text evidence="2">Belongs to the bacterial solute-binding protein 5 family.</text>
</comment>
<comment type="subcellular location">
    <subcellularLocation>
        <location evidence="1">Cell membrane</location>
        <topology evidence="1">Lipid-anchor</topology>
    </subcellularLocation>
</comment>
<dbReference type="InterPro" id="IPR039424">
    <property type="entry name" value="SBP_5"/>
</dbReference>